<dbReference type="EMBL" id="QNRE01000025">
    <property type="protein sequence ID" value="RBO82050.1"/>
    <property type="molecule type" value="Genomic_DNA"/>
</dbReference>
<dbReference type="RefSeq" id="WP_067507936.1">
    <property type="nucleotide sequence ID" value="NZ_QNRE01000025.1"/>
</dbReference>
<keyword evidence="3" id="KW-1185">Reference proteome</keyword>
<protein>
    <submittedName>
        <fullName evidence="2">Uncharacterized protein</fullName>
    </submittedName>
</protein>
<dbReference type="STRING" id="1210090.GCA_001613185_02417"/>
<evidence type="ECO:0000256" key="1">
    <source>
        <dbReference type="SAM" id="MobiDB-lite"/>
    </source>
</evidence>
<dbReference type="AlphaFoldDB" id="A0A366CW51"/>
<name>A0A366CW51_9NOCA</name>
<evidence type="ECO:0000313" key="3">
    <source>
        <dbReference type="Proteomes" id="UP000252586"/>
    </source>
</evidence>
<accession>A0A366CW51</accession>
<proteinExistence type="predicted"/>
<dbReference type="Proteomes" id="UP000252586">
    <property type="component" value="Unassembled WGS sequence"/>
</dbReference>
<reference evidence="2 3" key="1">
    <citation type="submission" date="2018-06" db="EMBL/GenBank/DDBJ databases">
        <title>Genomic Encyclopedia of Type Strains, Phase IV (KMG-IV): sequencing the most valuable type-strain genomes for metagenomic binning, comparative biology and taxonomic classification.</title>
        <authorList>
            <person name="Goeker M."/>
        </authorList>
    </citation>
    <scope>NUCLEOTIDE SEQUENCE [LARGE SCALE GENOMIC DNA]</scope>
    <source>
        <strain evidence="2 3">DSM 44599</strain>
    </source>
</reference>
<organism evidence="2 3">
    <name type="scientific">Nocardia puris</name>
    <dbReference type="NCBI Taxonomy" id="208602"/>
    <lineage>
        <taxon>Bacteria</taxon>
        <taxon>Bacillati</taxon>
        <taxon>Actinomycetota</taxon>
        <taxon>Actinomycetes</taxon>
        <taxon>Mycobacteriales</taxon>
        <taxon>Nocardiaceae</taxon>
        <taxon>Nocardia</taxon>
    </lineage>
</organism>
<feature type="region of interest" description="Disordered" evidence="1">
    <location>
        <begin position="91"/>
        <end position="111"/>
    </location>
</feature>
<sequence length="111" mass="12378">MGTRDALGLICLDLTTDLEADRHLVRRLADDHKLDLVDVMTYRILERPWWCWRLLETVHTLGVHAVAVPGLKHIQESGRSIGGVADLITPSGRAPYSGYGAGHTRPSRVQR</sequence>
<comment type="caution">
    <text evidence="2">The sequence shown here is derived from an EMBL/GenBank/DDBJ whole genome shotgun (WGS) entry which is preliminary data.</text>
</comment>
<gene>
    <name evidence="2" type="ORF">DFR74_1255</name>
</gene>
<evidence type="ECO:0000313" key="2">
    <source>
        <dbReference type="EMBL" id="RBO82050.1"/>
    </source>
</evidence>